<protein>
    <submittedName>
        <fullName evidence="1">ATPase</fullName>
    </submittedName>
</protein>
<accession>A0A6F8T1Z2</accession>
<evidence type="ECO:0000313" key="1">
    <source>
        <dbReference type="EMBL" id="BCA94408.1"/>
    </source>
</evidence>
<dbReference type="EMBL" id="AP022839">
    <property type="protein sequence ID" value="BCA94408.1"/>
    <property type="molecule type" value="Genomic_DNA"/>
</dbReference>
<dbReference type="Proteomes" id="UP000502894">
    <property type="component" value="Chromosome"/>
</dbReference>
<dbReference type="SUPFAM" id="SSF53474">
    <property type="entry name" value="alpha/beta-Hydrolases"/>
    <property type="match status" value="1"/>
</dbReference>
<sequence>MNHIIRIVLVFFLISPCAISDVLEIKVEQKQISLPYWLSEKTQHGGVMIVRGGSDAAQAPMLLTNFAQQLAHNGWSVVLLNCNNDNTVPWVKQIPETISALRESKNKRIVLVHYGEQLNQSLEYFSQPQSKMINGLVMLSAYDEQSSLDIPRSLRFPLFDIAGQFDYDTVLRQMKHREKEFKQFKYMAVEMPGAHHDYLYNQKMLLAYIHGWMSKLPESETHPPPILVSFIEPVHSSKSLIAEIDESNWSGFIDDPVEPEQ</sequence>
<dbReference type="InterPro" id="IPR029058">
    <property type="entry name" value="AB_hydrolase_fold"/>
</dbReference>
<organism evidence="1 2">
    <name type="scientific">Legionella antarctica</name>
    <dbReference type="NCBI Taxonomy" id="2708020"/>
    <lineage>
        <taxon>Bacteria</taxon>
        <taxon>Pseudomonadati</taxon>
        <taxon>Pseudomonadota</taxon>
        <taxon>Gammaproteobacteria</taxon>
        <taxon>Legionellales</taxon>
        <taxon>Legionellaceae</taxon>
        <taxon>Legionella</taxon>
    </lineage>
</organism>
<dbReference type="AlphaFoldDB" id="A0A6F8T1Z2"/>
<gene>
    <name evidence="1" type="ORF">TUM19329_07690</name>
</gene>
<dbReference type="KEGG" id="lant:TUM19329_07690"/>
<keyword evidence="2" id="KW-1185">Reference proteome</keyword>
<evidence type="ECO:0000313" key="2">
    <source>
        <dbReference type="Proteomes" id="UP000502894"/>
    </source>
</evidence>
<name>A0A6F8T1Z2_9GAMM</name>
<reference evidence="1" key="1">
    <citation type="journal article" date="2020" name="Microbiol. Resour. Announc.">
        <title>Complete Genome Sequence of Novel Psychrotolerant Legionella Strain TUM19329, Isolated from Antarctic Lake Sediment.</title>
        <authorList>
            <person name="Shimada S."/>
            <person name="Nakai R."/>
            <person name="Aoki K."/>
            <person name="Shimoeda N."/>
            <person name="Ohno G."/>
            <person name="Miyazaki Y."/>
            <person name="Kudoh S."/>
            <person name="Imura S."/>
            <person name="Watanabe K."/>
            <person name="Ishii Y."/>
            <person name="Tateda K."/>
        </authorList>
    </citation>
    <scope>NUCLEOTIDE SEQUENCE [LARGE SCALE GENOMIC DNA]</scope>
    <source>
        <strain evidence="1">TUM19329</strain>
    </source>
</reference>
<proteinExistence type="predicted"/>